<proteinExistence type="predicted"/>
<evidence type="ECO:0000313" key="1">
    <source>
        <dbReference type="EMBL" id="JAD44526.1"/>
    </source>
</evidence>
<dbReference type="AlphaFoldDB" id="A0A0A9A0C2"/>
<protein>
    <submittedName>
        <fullName evidence="1">Uncharacterized protein</fullName>
    </submittedName>
</protein>
<organism evidence="1">
    <name type="scientific">Arundo donax</name>
    <name type="common">Giant reed</name>
    <name type="synonym">Donax arundinaceus</name>
    <dbReference type="NCBI Taxonomy" id="35708"/>
    <lineage>
        <taxon>Eukaryota</taxon>
        <taxon>Viridiplantae</taxon>
        <taxon>Streptophyta</taxon>
        <taxon>Embryophyta</taxon>
        <taxon>Tracheophyta</taxon>
        <taxon>Spermatophyta</taxon>
        <taxon>Magnoliopsida</taxon>
        <taxon>Liliopsida</taxon>
        <taxon>Poales</taxon>
        <taxon>Poaceae</taxon>
        <taxon>PACMAD clade</taxon>
        <taxon>Arundinoideae</taxon>
        <taxon>Arundineae</taxon>
        <taxon>Arundo</taxon>
    </lineage>
</organism>
<reference evidence="1" key="1">
    <citation type="submission" date="2014-09" db="EMBL/GenBank/DDBJ databases">
        <authorList>
            <person name="Magalhaes I.L.F."/>
            <person name="Oliveira U."/>
            <person name="Santos F.R."/>
            <person name="Vidigal T.H.D.A."/>
            <person name="Brescovit A.D."/>
            <person name="Santos A.J."/>
        </authorList>
    </citation>
    <scope>NUCLEOTIDE SEQUENCE</scope>
    <source>
        <tissue evidence="1">Shoot tissue taken approximately 20 cm above the soil surface</tissue>
    </source>
</reference>
<name>A0A0A9A0C2_ARUDO</name>
<dbReference type="EMBL" id="GBRH01253369">
    <property type="protein sequence ID" value="JAD44526.1"/>
    <property type="molecule type" value="Transcribed_RNA"/>
</dbReference>
<sequence>MAVCVFFAQWLSLTNRRNRDKINVSCYFCQCDGSGFLGRIFF</sequence>
<reference evidence="1" key="2">
    <citation type="journal article" date="2015" name="Data Brief">
        <title>Shoot transcriptome of the giant reed, Arundo donax.</title>
        <authorList>
            <person name="Barrero R.A."/>
            <person name="Guerrero F.D."/>
            <person name="Moolhuijzen P."/>
            <person name="Goolsby J.A."/>
            <person name="Tidwell J."/>
            <person name="Bellgard S.E."/>
            <person name="Bellgard M.I."/>
        </authorList>
    </citation>
    <scope>NUCLEOTIDE SEQUENCE</scope>
    <source>
        <tissue evidence="1">Shoot tissue taken approximately 20 cm above the soil surface</tissue>
    </source>
</reference>
<accession>A0A0A9A0C2</accession>